<dbReference type="EMBL" id="PGOL01005152">
    <property type="protein sequence ID" value="PKI35885.1"/>
    <property type="molecule type" value="Genomic_DNA"/>
</dbReference>
<dbReference type="AlphaFoldDB" id="A0A2I0HW12"/>
<organism evidence="1 2">
    <name type="scientific">Punica granatum</name>
    <name type="common">Pomegranate</name>
    <dbReference type="NCBI Taxonomy" id="22663"/>
    <lineage>
        <taxon>Eukaryota</taxon>
        <taxon>Viridiplantae</taxon>
        <taxon>Streptophyta</taxon>
        <taxon>Embryophyta</taxon>
        <taxon>Tracheophyta</taxon>
        <taxon>Spermatophyta</taxon>
        <taxon>Magnoliopsida</taxon>
        <taxon>eudicotyledons</taxon>
        <taxon>Gunneridae</taxon>
        <taxon>Pentapetalae</taxon>
        <taxon>rosids</taxon>
        <taxon>malvids</taxon>
        <taxon>Myrtales</taxon>
        <taxon>Lythraceae</taxon>
        <taxon>Punica</taxon>
    </lineage>
</organism>
<proteinExistence type="predicted"/>
<reference evidence="1 2" key="1">
    <citation type="submission" date="2017-11" db="EMBL/GenBank/DDBJ databases">
        <title>De-novo sequencing of pomegranate (Punica granatum L.) genome.</title>
        <authorList>
            <person name="Akparov Z."/>
            <person name="Amiraslanov A."/>
            <person name="Hajiyeva S."/>
            <person name="Abbasov M."/>
            <person name="Kaur K."/>
            <person name="Hamwieh A."/>
            <person name="Solovyev V."/>
            <person name="Salamov A."/>
            <person name="Braich B."/>
            <person name="Kosarev P."/>
            <person name="Mahmoud A."/>
            <person name="Hajiyev E."/>
            <person name="Babayeva S."/>
            <person name="Izzatullayeva V."/>
            <person name="Mammadov A."/>
            <person name="Mammadov A."/>
            <person name="Sharifova S."/>
            <person name="Ojaghi J."/>
            <person name="Eynullazada K."/>
            <person name="Bayramov B."/>
            <person name="Abdulazimova A."/>
            <person name="Shahmuradov I."/>
        </authorList>
    </citation>
    <scope>NUCLEOTIDE SEQUENCE [LARGE SCALE GENOMIC DNA]</scope>
    <source>
        <strain evidence="2">cv. AG2017</strain>
        <tissue evidence="1">Leaf</tissue>
    </source>
</reference>
<evidence type="ECO:0000313" key="1">
    <source>
        <dbReference type="EMBL" id="PKI35885.1"/>
    </source>
</evidence>
<accession>A0A2I0HW12</accession>
<comment type="caution">
    <text evidence="1">The sequence shown here is derived from an EMBL/GenBank/DDBJ whole genome shotgun (WGS) entry which is preliminary data.</text>
</comment>
<name>A0A2I0HW12_PUNGR</name>
<dbReference type="Proteomes" id="UP000233551">
    <property type="component" value="Unassembled WGS sequence"/>
</dbReference>
<protein>
    <submittedName>
        <fullName evidence="1">Uncharacterized protein</fullName>
    </submittedName>
</protein>
<sequence>MVKALNPVMFVLGIRLDPHDKQVQKACSCKLSERLDVHGCAQARRGAQAHDRARGQARWSSTDVRTCMCMHAGDVQGVQAQHADVVTRLEARGRARSRKRTGVTERLDARLVMGALFTQEHGHHPKKMKST</sequence>
<evidence type="ECO:0000313" key="2">
    <source>
        <dbReference type="Proteomes" id="UP000233551"/>
    </source>
</evidence>
<gene>
    <name evidence="1" type="ORF">CRG98_043725</name>
</gene>
<keyword evidence="2" id="KW-1185">Reference proteome</keyword>